<dbReference type="EMBL" id="LFZN01000183">
    <property type="protein sequence ID" value="KXS96211.1"/>
    <property type="molecule type" value="Genomic_DNA"/>
</dbReference>
<name>A0A139H1C8_9PEZI</name>
<dbReference type="SUPFAM" id="SSF51905">
    <property type="entry name" value="FAD/NAD(P)-binding domain"/>
    <property type="match status" value="1"/>
</dbReference>
<dbReference type="GO" id="GO:0050660">
    <property type="term" value="F:flavin adenine dinucleotide binding"/>
    <property type="evidence" value="ECO:0007669"/>
    <property type="project" value="TreeGrafter"/>
</dbReference>
<protein>
    <recommendedName>
        <fullName evidence="5">FAD/NAD(P)-binding domain-containing protein</fullName>
    </recommendedName>
</protein>
<evidence type="ECO:0000313" key="7">
    <source>
        <dbReference type="Proteomes" id="UP000070133"/>
    </source>
</evidence>
<proteinExistence type="inferred from homology"/>
<dbReference type="OrthoDB" id="202203at2759"/>
<evidence type="ECO:0000256" key="4">
    <source>
        <dbReference type="ARBA" id="ARBA00023002"/>
    </source>
</evidence>
<dbReference type="GO" id="GO:0004174">
    <property type="term" value="F:electron-transferring-flavoprotein dehydrogenase activity"/>
    <property type="evidence" value="ECO:0007669"/>
    <property type="project" value="TreeGrafter"/>
</dbReference>
<evidence type="ECO:0000256" key="2">
    <source>
        <dbReference type="ARBA" id="ARBA00022630"/>
    </source>
</evidence>
<feature type="domain" description="FAD/NAD(P)-binding" evidence="5">
    <location>
        <begin position="6"/>
        <end position="307"/>
    </location>
</feature>
<evidence type="ECO:0000256" key="1">
    <source>
        <dbReference type="ARBA" id="ARBA00006442"/>
    </source>
</evidence>
<dbReference type="STRING" id="321146.A0A139H1C8"/>
<comment type="caution">
    <text evidence="6">The sequence shown here is derived from an EMBL/GenBank/DDBJ whole genome shotgun (WGS) entry which is preliminary data.</text>
</comment>
<dbReference type="Pfam" id="PF07992">
    <property type="entry name" value="Pyr_redox_2"/>
    <property type="match status" value="1"/>
</dbReference>
<keyword evidence="2" id="KW-0285">Flavoprotein</keyword>
<gene>
    <name evidence="6" type="ORF">AC578_2824</name>
</gene>
<dbReference type="Proteomes" id="UP000070133">
    <property type="component" value="Unassembled WGS sequence"/>
</dbReference>
<dbReference type="InterPro" id="IPR036188">
    <property type="entry name" value="FAD/NAD-bd_sf"/>
</dbReference>
<sequence length="391" mass="41767">MSEARNIVIVGASFGGLGTAHYICKHILPKLQKSENARYVLHLIDPSTHFWWHIAAPRQIVSVKDLTFEKTFVPIKDGFKQYPNLQDSIVFTQATATALDTQNRKLTVTKADGSSETLDYYALVIATGVKTPTPLTGFHGNYTTSEQALTDMNVKLASAKHVVISGGGPIGVETAGEIATQYGGKAQITLIAGSDKLLPVLNKSRAQKAQKLLEKIGVEVVYGVKTTGTKDTPDGRTEVLLDNGKSMTADVYIPAYGVTPNTDWLPEELKGNKGYVATNAATLRVDKAGARVYAAGDVAGVDKGGVMAMYATIPILGSNMAHDLLEDAKVGTSPEKKYAFKEAESQVVPVGPKTGVGAFNGWGMPGFAVGLIKGKDYMTGFMNAFTEGKKF</sequence>
<keyword evidence="3" id="KW-0274">FAD</keyword>
<dbReference type="AlphaFoldDB" id="A0A139H1C8"/>
<keyword evidence="4" id="KW-0560">Oxidoreductase</keyword>
<reference evidence="6 7" key="1">
    <citation type="submission" date="2015-07" db="EMBL/GenBank/DDBJ databases">
        <title>Comparative genomics of the Sigatoka disease complex on banana suggests a link between parallel evolutionary changes in Pseudocercospora fijiensis and Pseudocercospora eumusae and increased virulence on the banana host.</title>
        <authorList>
            <person name="Chang T.-C."/>
            <person name="Salvucci A."/>
            <person name="Crous P.W."/>
            <person name="Stergiopoulos I."/>
        </authorList>
    </citation>
    <scope>NUCLEOTIDE SEQUENCE [LARGE SCALE GENOMIC DNA]</scope>
    <source>
        <strain evidence="6 7">CBS 114824</strain>
    </source>
</reference>
<comment type="similarity">
    <text evidence="1">Belongs to the FAD-dependent oxidoreductase family.</text>
</comment>
<dbReference type="PANTHER" id="PTHR43735:SF3">
    <property type="entry name" value="FERROPTOSIS SUPPRESSOR PROTEIN 1"/>
    <property type="match status" value="1"/>
</dbReference>
<dbReference type="PRINTS" id="PR00368">
    <property type="entry name" value="FADPNR"/>
</dbReference>
<accession>A0A139H1C8</accession>
<evidence type="ECO:0000313" key="6">
    <source>
        <dbReference type="EMBL" id="KXS96211.1"/>
    </source>
</evidence>
<dbReference type="PANTHER" id="PTHR43735">
    <property type="entry name" value="APOPTOSIS-INDUCING FACTOR 1"/>
    <property type="match status" value="1"/>
</dbReference>
<evidence type="ECO:0000259" key="5">
    <source>
        <dbReference type="Pfam" id="PF07992"/>
    </source>
</evidence>
<keyword evidence="7" id="KW-1185">Reference proteome</keyword>
<dbReference type="GO" id="GO:0005737">
    <property type="term" value="C:cytoplasm"/>
    <property type="evidence" value="ECO:0007669"/>
    <property type="project" value="TreeGrafter"/>
</dbReference>
<organism evidence="6 7">
    <name type="scientific">Pseudocercospora eumusae</name>
    <dbReference type="NCBI Taxonomy" id="321146"/>
    <lineage>
        <taxon>Eukaryota</taxon>
        <taxon>Fungi</taxon>
        <taxon>Dikarya</taxon>
        <taxon>Ascomycota</taxon>
        <taxon>Pezizomycotina</taxon>
        <taxon>Dothideomycetes</taxon>
        <taxon>Dothideomycetidae</taxon>
        <taxon>Mycosphaerellales</taxon>
        <taxon>Mycosphaerellaceae</taxon>
        <taxon>Pseudocercospora</taxon>
    </lineage>
</organism>
<dbReference type="PRINTS" id="PR00411">
    <property type="entry name" value="PNDRDTASEI"/>
</dbReference>
<dbReference type="Gene3D" id="3.50.50.100">
    <property type="match status" value="1"/>
</dbReference>
<evidence type="ECO:0000256" key="3">
    <source>
        <dbReference type="ARBA" id="ARBA00022827"/>
    </source>
</evidence>
<dbReference type="InterPro" id="IPR023753">
    <property type="entry name" value="FAD/NAD-binding_dom"/>
</dbReference>